<accession>A0A538TJ17</accession>
<feature type="transmembrane region" description="Helical" evidence="3">
    <location>
        <begin position="312"/>
        <end position="330"/>
    </location>
</feature>
<evidence type="ECO:0000256" key="3">
    <source>
        <dbReference type="SAM" id="Phobius"/>
    </source>
</evidence>
<proteinExistence type="predicted"/>
<keyword evidence="3" id="KW-1133">Transmembrane helix</keyword>
<reference evidence="4 5" key="1">
    <citation type="journal article" date="2019" name="Nat. Microbiol.">
        <title>Mediterranean grassland soil C-N compound turnover is dependent on rainfall and depth, and is mediated by genomically divergent microorganisms.</title>
        <authorList>
            <person name="Diamond S."/>
            <person name="Andeer P.F."/>
            <person name="Li Z."/>
            <person name="Crits-Christoph A."/>
            <person name="Burstein D."/>
            <person name="Anantharaman K."/>
            <person name="Lane K.R."/>
            <person name="Thomas B.C."/>
            <person name="Pan C."/>
            <person name="Northen T.R."/>
            <person name="Banfield J.F."/>
        </authorList>
    </citation>
    <scope>NUCLEOTIDE SEQUENCE [LARGE SCALE GENOMIC DNA]</scope>
    <source>
        <strain evidence="4">WS_8</strain>
    </source>
</reference>
<feature type="transmembrane region" description="Helical" evidence="3">
    <location>
        <begin position="131"/>
        <end position="148"/>
    </location>
</feature>
<feature type="transmembrane region" description="Helical" evidence="3">
    <location>
        <begin position="335"/>
        <end position="356"/>
    </location>
</feature>
<feature type="transmembrane region" description="Helical" evidence="3">
    <location>
        <begin position="12"/>
        <end position="34"/>
    </location>
</feature>
<comment type="caution">
    <text evidence="4">The sequence shown here is derived from an EMBL/GenBank/DDBJ whole genome shotgun (WGS) entry which is preliminary data.</text>
</comment>
<evidence type="ECO:0008006" key="6">
    <source>
        <dbReference type="Google" id="ProtNLM"/>
    </source>
</evidence>
<dbReference type="Proteomes" id="UP000316609">
    <property type="component" value="Unassembled WGS sequence"/>
</dbReference>
<feature type="transmembrane region" description="Helical" evidence="3">
    <location>
        <begin position="228"/>
        <end position="252"/>
    </location>
</feature>
<name>A0A538TJ17_UNCEI</name>
<keyword evidence="1" id="KW-0677">Repeat</keyword>
<evidence type="ECO:0000313" key="4">
    <source>
        <dbReference type="EMBL" id="TMQ63620.1"/>
    </source>
</evidence>
<keyword evidence="3" id="KW-0472">Membrane</keyword>
<feature type="transmembrane region" description="Helical" evidence="3">
    <location>
        <begin position="91"/>
        <end position="111"/>
    </location>
</feature>
<protein>
    <recommendedName>
        <fullName evidence="6">Tetratricopeptide repeat protein</fullName>
    </recommendedName>
</protein>
<evidence type="ECO:0000256" key="2">
    <source>
        <dbReference type="ARBA" id="ARBA00022803"/>
    </source>
</evidence>
<sequence>MAYVHRARNPSGLGPLLGWPVHVLVLALAVALAYGHTLDVPFYLDDFSSILENSLVYHWQGFAALRAYAPMRVLTYASFALNHRWGGFDPVGYHLVNLAIHFLAGVAVYGFTRGVLRTPHVEGSVSPSVRAGLPLFVALVFLLHPLQTGAVTYIVQRLASMAALFYVAALAAYLQARLAARARTRILGSAACALCAFLALFTKENAATLPGALLLLELVLVRPRRSDWPWLAGVLMGSAALVWLLTALSFGGDPFSLGAMRDLASQSRQISRGTYLATQMPVLWTYIRLFFWPVGLHLDRSVDLHHFGDATALWALAGHLALVSIAALAARPRPLVAFGVLFYYLAHSIESGIIPIPELAFEHRSYLPNLGLCLACGDLLRTGLPKPIGARHVVPLAALVPLLLGCATWRRNEQWRDPIAFWQDNVRRAPTKARAWGQLGKSLVLAGRPEDGLRALKES</sequence>
<evidence type="ECO:0000256" key="1">
    <source>
        <dbReference type="ARBA" id="ARBA00022737"/>
    </source>
</evidence>
<dbReference type="AlphaFoldDB" id="A0A538TJ17"/>
<feature type="non-terminal residue" evidence="4">
    <location>
        <position position="459"/>
    </location>
</feature>
<keyword evidence="3" id="KW-0812">Transmembrane</keyword>
<organism evidence="4 5">
    <name type="scientific">Eiseniibacteriota bacterium</name>
    <dbReference type="NCBI Taxonomy" id="2212470"/>
    <lineage>
        <taxon>Bacteria</taxon>
        <taxon>Candidatus Eiseniibacteriota</taxon>
    </lineage>
</organism>
<dbReference type="PANTHER" id="PTHR44227:SF3">
    <property type="entry name" value="PROTEIN O-MANNOSYL-TRANSFERASE TMTC4"/>
    <property type="match status" value="1"/>
</dbReference>
<feature type="transmembrane region" description="Helical" evidence="3">
    <location>
        <begin position="154"/>
        <end position="174"/>
    </location>
</feature>
<dbReference type="InterPro" id="IPR052346">
    <property type="entry name" value="O-mannosyl-transferase_TMTC"/>
</dbReference>
<keyword evidence="2" id="KW-0802">TPR repeat</keyword>
<gene>
    <name evidence="4" type="ORF">E6K78_10420</name>
</gene>
<feature type="transmembrane region" description="Helical" evidence="3">
    <location>
        <begin position="273"/>
        <end position="292"/>
    </location>
</feature>
<feature type="transmembrane region" description="Helical" evidence="3">
    <location>
        <begin position="388"/>
        <end position="409"/>
    </location>
</feature>
<dbReference type="PANTHER" id="PTHR44227">
    <property type="match status" value="1"/>
</dbReference>
<dbReference type="EMBL" id="VBOY01000105">
    <property type="protein sequence ID" value="TMQ63620.1"/>
    <property type="molecule type" value="Genomic_DNA"/>
</dbReference>
<evidence type="ECO:0000313" key="5">
    <source>
        <dbReference type="Proteomes" id="UP000316609"/>
    </source>
</evidence>